<organism evidence="2 3">
    <name type="scientific">Allacma fusca</name>
    <dbReference type="NCBI Taxonomy" id="39272"/>
    <lineage>
        <taxon>Eukaryota</taxon>
        <taxon>Metazoa</taxon>
        <taxon>Ecdysozoa</taxon>
        <taxon>Arthropoda</taxon>
        <taxon>Hexapoda</taxon>
        <taxon>Collembola</taxon>
        <taxon>Symphypleona</taxon>
        <taxon>Sminthuridae</taxon>
        <taxon>Allacma</taxon>
    </lineage>
</organism>
<accession>A0A8J2M2H1</accession>
<dbReference type="AlphaFoldDB" id="A0A8J2M2H1"/>
<keyword evidence="1" id="KW-0175">Coiled coil</keyword>
<dbReference type="Proteomes" id="UP000708208">
    <property type="component" value="Unassembled WGS sequence"/>
</dbReference>
<protein>
    <submittedName>
        <fullName evidence="2">Uncharacterized protein</fullName>
    </submittedName>
</protein>
<evidence type="ECO:0000256" key="1">
    <source>
        <dbReference type="SAM" id="Coils"/>
    </source>
</evidence>
<reference evidence="2" key="1">
    <citation type="submission" date="2021-06" db="EMBL/GenBank/DDBJ databases">
        <authorList>
            <person name="Hodson N. C."/>
            <person name="Mongue J. A."/>
            <person name="Jaron S. K."/>
        </authorList>
    </citation>
    <scope>NUCLEOTIDE SEQUENCE</scope>
</reference>
<comment type="caution">
    <text evidence="2">The sequence shown here is derived from an EMBL/GenBank/DDBJ whole genome shotgun (WGS) entry which is preliminary data.</text>
</comment>
<feature type="coiled-coil region" evidence="1">
    <location>
        <begin position="81"/>
        <end position="108"/>
    </location>
</feature>
<proteinExistence type="predicted"/>
<gene>
    <name evidence="2" type="ORF">AFUS01_LOCUS41777</name>
</gene>
<dbReference type="EMBL" id="CAJVCH010563342">
    <property type="protein sequence ID" value="CAG7832070.1"/>
    <property type="molecule type" value="Genomic_DNA"/>
</dbReference>
<sequence length="176" mass="20290">MSVTRSPRQPQVATYRRVDSNFLSRDVNRKLHPIFSQNQTIAVDLFSEEVDEIADEKTMLRQLLKQNRHINSQLNTFVGNLSIINEKCEQLQAEDEDLRKENVKLYAEVRRNNLVISGLGETANEDTDKSKSIVQFFLESELGLQNIDIDTAFRMGKPKPDYIRKIHQQLAGQAED</sequence>
<evidence type="ECO:0000313" key="3">
    <source>
        <dbReference type="Proteomes" id="UP000708208"/>
    </source>
</evidence>
<evidence type="ECO:0000313" key="2">
    <source>
        <dbReference type="EMBL" id="CAG7832070.1"/>
    </source>
</evidence>
<keyword evidence="3" id="KW-1185">Reference proteome</keyword>
<name>A0A8J2M2H1_9HEXA</name>